<dbReference type="SUPFAM" id="SSF53335">
    <property type="entry name" value="S-adenosyl-L-methionine-dependent methyltransferases"/>
    <property type="match status" value="1"/>
</dbReference>
<comment type="subcellular location">
    <subcellularLocation>
        <location evidence="6">Cytoplasm</location>
    </subcellularLocation>
</comment>
<evidence type="ECO:0000256" key="1">
    <source>
        <dbReference type="ARBA" id="ARBA00010396"/>
    </source>
</evidence>
<dbReference type="GO" id="GO:0070475">
    <property type="term" value="P:rRNA base methylation"/>
    <property type="evidence" value="ECO:0007669"/>
    <property type="project" value="UniProtKB-UniRule"/>
</dbReference>
<dbReference type="HAMAP" id="MF_01007">
    <property type="entry name" value="16SrRNA_methyltr_H"/>
    <property type="match status" value="1"/>
</dbReference>
<dbReference type="GO" id="GO:0005737">
    <property type="term" value="C:cytoplasm"/>
    <property type="evidence" value="ECO:0007669"/>
    <property type="project" value="UniProtKB-SubCell"/>
</dbReference>
<accession>A0A0G0UCK0</accession>
<dbReference type="EC" id="2.1.1.199" evidence="6"/>
<dbReference type="Proteomes" id="UP000034616">
    <property type="component" value="Unassembled WGS sequence"/>
</dbReference>
<dbReference type="Pfam" id="PF01795">
    <property type="entry name" value="Methyltransf_5"/>
    <property type="match status" value="1"/>
</dbReference>
<keyword evidence="4 6" id="KW-0808">Transferase</keyword>
<evidence type="ECO:0000256" key="6">
    <source>
        <dbReference type="HAMAP-Rule" id="MF_01007"/>
    </source>
</evidence>
<dbReference type="PIRSF" id="PIRSF004486">
    <property type="entry name" value="MraW"/>
    <property type="match status" value="1"/>
</dbReference>
<proteinExistence type="inferred from homology"/>
<keyword evidence="5 6" id="KW-0949">S-adenosyl-L-methionine</keyword>
<sequence>MDDVSHVPVLLEEVLQYLDPKPGEHFIDATVGQGGHAERILERVLPGGRLLAIDRDADNLAIARKRLARFGHQVTFIRDSYIRMSQYAAEEGFLGASGILLDLGFSSAHVDDPSRGFSFQGEGPLDMRYDRTQDLTAAHVVNEWSKDELVRIFRVYGEEHLASRIADAIVNMRREQLFATTSELGQLIEDVVPRHGKIHPATRVFQALRIAVNDELGGLKQVLPQAAKLLRTGGRLVVISFHSLEDGIVKRFFKKEASHFFRLVTKHVVIPSPQEIKINPRARSAKLRVAERI</sequence>
<dbReference type="NCBIfam" id="TIGR00006">
    <property type="entry name" value="16S rRNA (cytosine(1402)-N(4))-methyltransferase RsmH"/>
    <property type="match status" value="1"/>
</dbReference>
<feature type="binding site" evidence="6">
    <location>
        <position position="81"/>
    </location>
    <ligand>
        <name>S-adenosyl-L-methionine</name>
        <dbReference type="ChEBI" id="CHEBI:59789"/>
    </ligand>
</feature>
<comment type="catalytic activity">
    <reaction evidence="6">
        <text>cytidine(1402) in 16S rRNA + S-adenosyl-L-methionine = N(4)-methylcytidine(1402) in 16S rRNA + S-adenosyl-L-homocysteine + H(+)</text>
        <dbReference type="Rhea" id="RHEA:42928"/>
        <dbReference type="Rhea" id="RHEA-COMP:10286"/>
        <dbReference type="Rhea" id="RHEA-COMP:10287"/>
        <dbReference type="ChEBI" id="CHEBI:15378"/>
        <dbReference type="ChEBI" id="CHEBI:57856"/>
        <dbReference type="ChEBI" id="CHEBI:59789"/>
        <dbReference type="ChEBI" id="CHEBI:74506"/>
        <dbReference type="ChEBI" id="CHEBI:82748"/>
        <dbReference type="EC" id="2.1.1.199"/>
    </reaction>
</comment>
<evidence type="ECO:0000313" key="8">
    <source>
        <dbReference type="Proteomes" id="UP000034616"/>
    </source>
</evidence>
<keyword evidence="3 6" id="KW-0489">Methyltransferase</keyword>
<feature type="binding site" evidence="6">
    <location>
        <position position="54"/>
    </location>
    <ligand>
        <name>S-adenosyl-L-methionine</name>
        <dbReference type="ChEBI" id="CHEBI:59789"/>
    </ligand>
</feature>
<dbReference type="Gene3D" id="3.40.50.150">
    <property type="entry name" value="Vaccinia Virus protein VP39"/>
    <property type="match status" value="1"/>
</dbReference>
<name>A0A0G0UCK0_9BACT</name>
<dbReference type="InterPro" id="IPR023397">
    <property type="entry name" value="SAM-dep_MeTrfase_MraW_recog"/>
</dbReference>
<evidence type="ECO:0000313" key="7">
    <source>
        <dbReference type="EMBL" id="KKR86678.1"/>
    </source>
</evidence>
<dbReference type="PATRIC" id="fig|1618985.3.peg.748"/>
<reference evidence="7 8" key="1">
    <citation type="journal article" date="2015" name="Nature">
        <title>rRNA introns, odd ribosomes, and small enigmatic genomes across a large radiation of phyla.</title>
        <authorList>
            <person name="Brown C.T."/>
            <person name="Hug L.A."/>
            <person name="Thomas B.C."/>
            <person name="Sharon I."/>
            <person name="Castelle C.J."/>
            <person name="Singh A."/>
            <person name="Wilkins M.J."/>
            <person name="Williams K.H."/>
            <person name="Banfield J.F."/>
        </authorList>
    </citation>
    <scope>NUCLEOTIDE SEQUENCE [LARGE SCALE GENOMIC DNA]</scope>
</reference>
<comment type="similarity">
    <text evidence="1 6">Belongs to the methyltransferase superfamily. RsmH family.</text>
</comment>
<keyword evidence="2 6" id="KW-0698">rRNA processing</keyword>
<organism evidence="7 8">
    <name type="scientific">Candidatus Uhrbacteria bacterium GW2011_GWC2_41_11</name>
    <dbReference type="NCBI Taxonomy" id="1618985"/>
    <lineage>
        <taxon>Bacteria</taxon>
        <taxon>Candidatus Uhriibacteriota</taxon>
    </lineage>
</organism>
<comment type="function">
    <text evidence="6">Specifically methylates the N4 position of cytidine in position 1402 (C1402) of 16S rRNA.</text>
</comment>
<feature type="binding site" evidence="6">
    <location>
        <position position="109"/>
    </location>
    <ligand>
        <name>S-adenosyl-L-methionine</name>
        <dbReference type="ChEBI" id="CHEBI:59789"/>
    </ligand>
</feature>
<dbReference type="GO" id="GO:0071424">
    <property type="term" value="F:rRNA (cytosine-N4-)-methyltransferase activity"/>
    <property type="evidence" value="ECO:0007669"/>
    <property type="project" value="UniProtKB-UniRule"/>
</dbReference>
<keyword evidence="6" id="KW-0963">Cytoplasm</keyword>
<dbReference type="InterPro" id="IPR029063">
    <property type="entry name" value="SAM-dependent_MTases_sf"/>
</dbReference>
<feature type="binding site" evidence="6">
    <location>
        <begin position="34"/>
        <end position="36"/>
    </location>
    <ligand>
        <name>S-adenosyl-L-methionine</name>
        <dbReference type="ChEBI" id="CHEBI:59789"/>
    </ligand>
</feature>
<dbReference type="PANTHER" id="PTHR11265">
    <property type="entry name" value="S-ADENOSYL-METHYLTRANSFERASE MRAW"/>
    <property type="match status" value="1"/>
</dbReference>
<dbReference type="PANTHER" id="PTHR11265:SF0">
    <property type="entry name" value="12S RRNA N4-METHYLCYTIDINE METHYLTRANSFERASE"/>
    <property type="match status" value="1"/>
</dbReference>
<evidence type="ECO:0000256" key="5">
    <source>
        <dbReference type="ARBA" id="ARBA00022691"/>
    </source>
</evidence>
<evidence type="ECO:0000256" key="3">
    <source>
        <dbReference type="ARBA" id="ARBA00022603"/>
    </source>
</evidence>
<evidence type="ECO:0000256" key="4">
    <source>
        <dbReference type="ARBA" id="ARBA00022679"/>
    </source>
</evidence>
<evidence type="ECO:0000256" key="2">
    <source>
        <dbReference type="ARBA" id="ARBA00022552"/>
    </source>
</evidence>
<dbReference type="Gene3D" id="1.10.150.170">
    <property type="entry name" value="Putative methyltransferase TM0872, insert domain"/>
    <property type="match status" value="1"/>
</dbReference>
<dbReference type="SUPFAM" id="SSF81799">
    <property type="entry name" value="Putative methyltransferase TM0872, insert domain"/>
    <property type="match status" value="1"/>
</dbReference>
<protein>
    <recommendedName>
        <fullName evidence="6">Ribosomal RNA small subunit methyltransferase H</fullName>
        <ecNumber evidence="6">2.1.1.199</ecNumber>
    </recommendedName>
    <alternativeName>
        <fullName evidence="6">16S rRNA m(4)C1402 methyltransferase</fullName>
    </alternativeName>
    <alternativeName>
        <fullName evidence="6">rRNA (cytosine-N(4)-)-methyltransferase RsmH</fullName>
    </alternativeName>
</protein>
<gene>
    <name evidence="6" type="primary">rsmH</name>
    <name evidence="7" type="ORF">UU35_C0010G0056</name>
</gene>
<dbReference type="InterPro" id="IPR002903">
    <property type="entry name" value="RsmH"/>
</dbReference>
<dbReference type="AlphaFoldDB" id="A0A0G0UCK0"/>
<comment type="caution">
    <text evidence="7">The sequence shown here is derived from an EMBL/GenBank/DDBJ whole genome shotgun (WGS) entry which is preliminary data.</text>
</comment>
<feature type="binding site" evidence="6">
    <location>
        <position position="102"/>
    </location>
    <ligand>
        <name>S-adenosyl-L-methionine</name>
        <dbReference type="ChEBI" id="CHEBI:59789"/>
    </ligand>
</feature>
<dbReference type="EMBL" id="LCAH01000010">
    <property type="protein sequence ID" value="KKR86678.1"/>
    <property type="molecule type" value="Genomic_DNA"/>
</dbReference>